<dbReference type="EMBL" id="JACGWN010000016">
    <property type="protein sequence ID" value="KAL0394985.1"/>
    <property type="molecule type" value="Genomic_DNA"/>
</dbReference>
<proteinExistence type="predicted"/>
<reference evidence="2" key="1">
    <citation type="submission" date="2020-06" db="EMBL/GenBank/DDBJ databases">
        <authorList>
            <person name="Li T."/>
            <person name="Hu X."/>
            <person name="Zhang T."/>
            <person name="Song X."/>
            <person name="Zhang H."/>
            <person name="Dai N."/>
            <person name="Sheng W."/>
            <person name="Hou X."/>
            <person name="Wei L."/>
        </authorList>
    </citation>
    <scope>NUCLEOTIDE SEQUENCE</scope>
    <source>
        <strain evidence="2">KEN1</strain>
        <tissue evidence="2">Leaf</tissue>
    </source>
</reference>
<evidence type="ECO:0000259" key="1">
    <source>
        <dbReference type="Pfam" id="PF07727"/>
    </source>
</evidence>
<dbReference type="SUPFAM" id="SSF56672">
    <property type="entry name" value="DNA/RNA polymerases"/>
    <property type="match status" value="1"/>
</dbReference>
<dbReference type="Pfam" id="PF07727">
    <property type="entry name" value="RVT_2"/>
    <property type="match status" value="2"/>
</dbReference>
<dbReference type="PANTHER" id="PTHR11439:SF465">
    <property type="entry name" value="REVERSE TRANSCRIPTASE TY1_COPIA-TYPE DOMAIN-CONTAINING PROTEIN"/>
    <property type="match status" value="1"/>
</dbReference>
<sequence length="406" mass="45938">MQQQIFAFEKNHTWDVTPLPLGKRPIGCKWVFKLKMRDDGSVERCKARLVAKGFSQIERVDYADCFSPFTKAVTMSLFLPISSTFSWPLHQLDVNNAFLHAHDHYLFAEGAGDDFIALLIYVDDVLITSLSSILIAEVKTYLDDLFTTKDLGLARYFLGLQMARSSIGTSLTQAKYVQDILSDTGLQNAKAATTPLPQGIKLCATGRTTLSDPEPYRRVVGRLLYMGFTRPDISYGVQQFSQFLQCPCESHWQAALHVVRYLKGTPNTCLFFPSSNSLKLQAYYDADWASCLDSRRSVTDFCVFLGNVLISRKTKKRATISRSSAEAEYHSMGATVCELQWISYLLRDFGLPVHTPIPMFCDNRATIHIMANPVFHERTKHLDIDCYIVHNQYKQDSVAPSFVRST</sequence>
<name>A0AAW2SQY0_9LAMI</name>
<comment type="caution">
    <text evidence="2">The sequence shown here is derived from an EMBL/GenBank/DDBJ whole genome shotgun (WGS) entry which is preliminary data.</text>
</comment>
<dbReference type="AlphaFoldDB" id="A0AAW2SQY0"/>
<protein>
    <submittedName>
        <fullName evidence="2">Retrovirus-related Pol polyprotein from transposon RE1</fullName>
    </submittedName>
</protein>
<feature type="domain" description="Reverse transcriptase Ty1/copia-type" evidence="1">
    <location>
        <begin position="104"/>
        <end position="196"/>
    </location>
</feature>
<dbReference type="CDD" id="cd09272">
    <property type="entry name" value="RNase_HI_RT_Ty1"/>
    <property type="match status" value="1"/>
</dbReference>
<gene>
    <name evidence="2" type="ORF">Slati_4464700</name>
</gene>
<accession>A0AAW2SQY0</accession>
<dbReference type="InterPro" id="IPR043502">
    <property type="entry name" value="DNA/RNA_pol_sf"/>
</dbReference>
<organism evidence="2">
    <name type="scientific">Sesamum latifolium</name>
    <dbReference type="NCBI Taxonomy" id="2727402"/>
    <lineage>
        <taxon>Eukaryota</taxon>
        <taxon>Viridiplantae</taxon>
        <taxon>Streptophyta</taxon>
        <taxon>Embryophyta</taxon>
        <taxon>Tracheophyta</taxon>
        <taxon>Spermatophyta</taxon>
        <taxon>Magnoliopsida</taxon>
        <taxon>eudicotyledons</taxon>
        <taxon>Gunneridae</taxon>
        <taxon>Pentapetalae</taxon>
        <taxon>asterids</taxon>
        <taxon>lamiids</taxon>
        <taxon>Lamiales</taxon>
        <taxon>Pedaliaceae</taxon>
        <taxon>Sesamum</taxon>
    </lineage>
</organism>
<evidence type="ECO:0000313" key="2">
    <source>
        <dbReference type="EMBL" id="KAL0394985.1"/>
    </source>
</evidence>
<dbReference type="PANTHER" id="PTHR11439">
    <property type="entry name" value="GAG-POL-RELATED RETROTRANSPOSON"/>
    <property type="match status" value="1"/>
</dbReference>
<feature type="domain" description="Reverse transcriptase Ty1/copia-type" evidence="1">
    <location>
        <begin position="11"/>
        <end position="102"/>
    </location>
</feature>
<dbReference type="InterPro" id="IPR013103">
    <property type="entry name" value="RVT_2"/>
</dbReference>
<reference evidence="2" key="2">
    <citation type="journal article" date="2024" name="Plant">
        <title>Genomic evolution and insights into agronomic trait innovations of Sesamum species.</title>
        <authorList>
            <person name="Miao H."/>
            <person name="Wang L."/>
            <person name="Qu L."/>
            <person name="Liu H."/>
            <person name="Sun Y."/>
            <person name="Le M."/>
            <person name="Wang Q."/>
            <person name="Wei S."/>
            <person name="Zheng Y."/>
            <person name="Lin W."/>
            <person name="Duan Y."/>
            <person name="Cao H."/>
            <person name="Xiong S."/>
            <person name="Wang X."/>
            <person name="Wei L."/>
            <person name="Li C."/>
            <person name="Ma Q."/>
            <person name="Ju M."/>
            <person name="Zhao R."/>
            <person name="Li G."/>
            <person name="Mu C."/>
            <person name="Tian Q."/>
            <person name="Mei H."/>
            <person name="Zhang T."/>
            <person name="Gao T."/>
            <person name="Zhang H."/>
        </authorList>
    </citation>
    <scope>NUCLEOTIDE SEQUENCE</scope>
    <source>
        <strain evidence="2">KEN1</strain>
    </source>
</reference>